<dbReference type="Pfam" id="PF20684">
    <property type="entry name" value="Fung_rhodopsin"/>
    <property type="match status" value="1"/>
</dbReference>
<reference evidence="8" key="1">
    <citation type="journal article" date="2020" name="Stud. Mycol.">
        <title>101 Dothideomycetes genomes: a test case for predicting lifestyles and emergence of pathogens.</title>
        <authorList>
            <person name="Haridas S."/>
            <person name="Albert R."/>
            <person name="Binder M."/>
            <person name="Bloem J."/>
            <person name="Labutti K."/>
            <person name="Salamov A."/>
            <person name="Andreopoulos B."/>
            <person name="Baker S."/>
            <person name="Barry K."/>
            <person name="Bills G."/>
            <person name="Bluhm B."/>
            <person name="Cannon C."/>
            <person name="Castanera R."/>
            <person name="Culley D."/>
            <person name="Daum C."/>
            <person name="Ezra D."/>
            <person name="Gonzalez J."/>
            <person name="Henrissat B."/>
            <person name="Kuo A."/>
            <person name="Liang C."/>
            <person name="Lipzen A."/>
            <person name="Lutzoni F."/>
            <person name="Magnuson J."/>
            <person name="Mondo S."/>
            <person name="Nolan M."/>
            <person name="Ohm R."/>
            <person name="Pangilinan J."/>
            <person name="Park H.-J."/>
            <person name="Ramirez L."/>
            <person name="Alfaro M."/>
            <person name="Sun H."/>
            <person name="Tritt A."/>
            <person name="Yoshinaga Y."/>
            <person name="Zwiers L.-H."/>
            <person name="Turgeon B."/>
            <person name="Goodwin S."/>
            <person name="Spatafora J."/>
            <person name="Crous P."/>
            <person name="Grigoriev I."/>
        </authorList>
    </citation>
    <scope>NUCLEOTIDE SEQUENCE</scope>
    <source>
        <strain evidence="8">CBS 675.92</strain>
    </source>
</reference>
<evidence type="ECO:0000256" key="6">
    <source>
        <dbReference type="SAM" id="Phobius"/>
    </source>
</evidence>
<proteinExistence type="inferred from homology"/>
<feature type="domain" description="Rhodopsin" evidence="7">
    <location>
        <begin position="2"/>
        <end position="101"/>
    </location>
</feature>
<evidence type="ECO:0000256" key="5">
    <source>
        <dbReference type="ARBA" id="ARBA00038359"/>
    </source>
</evidence>
<protein>
    <recommendedName>
        <fullName evidence="7">Rhodopsin domain-containing protein</fullName>
    </recommendedName>
</protein>
<evidence type="ECO:0000256" key="2">
    <source>
        <dbReference type="ARBA" id="ARBA00022692"/>
    </source>
</evidence>
<dbReference type="PANTHER" id="PTHR33048:SF47">
    <property type="entry name" value="INTEGRAL MEMBRANE PROTEIN-RELATED"/>
    <property type="match status" value="1"/>
</dbReference>
<dbReference type="OrthoDB" id="444631at2759"/>
<keyword evidence="4 6" id="KW-0472">Membrane</keyword>
<keyword evidence="3 6" id="KW-1133">Transmembrane helix</keyword>
<dbReference type="InterPro" id="IPR049326">
    <property type="entry name" value="Rhodopsin_dom_fungi"/>
</dbReference>
<evidence type="ECO:0000313" key="9">
    <source>
        <dbReference type="Proteomes" id="UP000800035"/>
    </source>
</evidence>
<keyword evidence="2 6" id="KW-0812">Transmembrane</keyword>
<name>A0A6A5U6Y5_9PLEO</name>
<accession>A0A6A5U6Y5</accession>
<dbReference type="Proteomes" id="UP000800035">
    <property type="component" value="Unassembled WGS sequence"/>
</dbReference>
<gene>
    <name evidence="8" type="ORF">CC80DRAFT_403355</name>
</gene>
<evidence type="ECO:0000256" key="1">
    <source>
        <dbReference type="ARBA" id="ARBA00004141"/>
    </source>
</evidence>
<dbReference type="GO" id="GO:0016020">
    <property type="term" value="C:membrane"/>
    <property type="evidence" value="ECO:0007669"/>
    <property type="project" value="UniProtKB-SubCell"/>
</dbReference>
<organism evidence="8 9">
    <name type="scientific">Byssothecium circinans</name>
    <dbReference type="NCBI Taxonomy" id="147558"/>
    <lineage>
        <taxon>Eukaryota</taxon>
        <taxon>Fungi</taxon>
        <taxon>Dikarya</taxon>
        <taxon>Ascomycota</taxon>
        <taxon>Pezizomycotina</taxon>
        <taxon>Dothideomycetes</taxon>
        <taxon>Pleosporomycetidae</taxon>
        <taxon>Pleosporales</taxon>
        <taxon>Massarineae</taxon>
        <taxon>Massarinaceae</taxon>
        <taxon>Byssothecium</taxon>
    </lineage>
</organism>
<evidence type="ECO:0000313" key="8">
    <source>
        <dbReference type="EMBL" id="KAF1960635.1"/>
    </source>
</evidence>
<evidence type="ECO:0000256" key="4">
    <source>
        <dbReference type="ARBA" id="ARBA00023136"/>
    </source>
</evidence>
<comment type="similarity">
    <text evidence="5">Belongs to the SAT4 family.</text>
</comment>
<feature type="non-terminal residue" evidence="8">
    <location>
        <position position="1"/>
    </location>
</feature>
<dbReference type="AlphaFoldDB" id="A0A6A5U6Y5"/>
<dbReference type="InterPro" id="IPR052337">
    <property type="entry name" value="SAT4-like"/>
</dbReference>
<comment type="subcellular location">
    <subcellularLocation>
        <location evidence="1">Membrane</location>
        <topology evidence="1">Multi-pass membrane protein</topology>
    </subcellularLocation>
</comment>
<feature type="transmembrane region" description="Helical" evidence="6">
    <location>
        <begin position="6"/>
        <end position="27"/>
    </location>
</feature>
<evidence type="ECO:0000259" key="7">
    <source>
        <dbReference type="Pfam" id="PF20684"/>
    </source>
</evidence>
<evidence type="ECO:0000256" key="3">
    <source>
        <dbReference type="ARBA" id="ARBA00022989"/>
    </source>
</evidence>
<sequence length="194" mass="21571">SELWLSNAAVNVATDITMMFLPIFMLWHVQIPRRQKIGLLAIFMTGFFVCAVSIVRLYYQVKLKGAKDMSWKSFATAMWSTIELHVGLICASLPHAKPFLRHHFPKLLGTSGDDETSETRRAKDSFRAVPIGQSLRDEDEISLCEIGNDPNGGIPLRPFNSAAELSNTESISLHTFTREDQSAAVPIQAGEFSS</sequence>
<keyword evidence="9" id="KW-1185">Reference proteome</keyword>
<dbReference type="EMBL" id="ML976982">
    <property type="protein sequence ID" value="KAF1960635.1"/>
    <property type="molecule type" value="Genomic_DNA"/>
</dbReference>
<feature type="transmembrane region" description="Helical" evidence="6">
    <location>
        <begin position="39"/>
        <end position="59"/>
    </location>
</feature>
<dbReference type="PANTHER" id="PTHR33048">
    <property type="entry name" value="PTH11-LIKE INTEGRAL MEMBRANE PROTEIN (AFU_ORTHOLOGUE AFUA_5G11245)"/>
    <property type="match status" value="1"/>
</dbReference>